<dbReference type="InterPro" id="IPR016181">
    <property type="entry name" value="Acyl_CoA_acyltransferase"/>
</dbReference>
<evidence type="ECO:0000259" key="3">
    <source>
        <dbReference type="PROSITE" id="PS51186"/>
    </source>
</evidence>
<dbReference type="InterPro" id="IPR000182">
    <property type="entry name" value="GNAT_dom"/>
</dbReference>
<feature type="domain" description="N-acetyltransferase" evidence="3">
    <location>
        <begin position="3"/>
        <end position="146"/>
    </location>
</feature>
<keyword evidence="5" id="KW-1185">Reference proteome</keyword>
<evidence type="ECO:0000256" key="1">
    <source>
        <dbReference type="ARBA" id="ARBA00022679"/>
    </source>
</evidence>
<organism evidence="4 5">
    <name type="scientific">Oceanibacterium hippocampi</name>
    <dbReference type="NCBI Taxonomy" id="745714"/>
    <lineage>
        <taxon>Bacteria</taxon>
        <taxon>Pseudomonadati</taxon>
        <taxon>Pseudomonadota</taxon>
        <taxon>Alphaproteobacteria</taxon>
        <taxon>Sneathiellales</taxon>
        <taxon>Sneathiellaceae</taxon>
        <taxon>Oceanibacterium</taxon>
    </lineage>
</organism>
<dbReference type="GO" id="GO:0008080">
    <property type="term" value="F:N-acetyltransferase activity"/>
    <property type="evidence" value="ECO:0007669"/>
    <property type="project" value="TreeGrafter"/>
</dbReference>
<evidence type="ECO:0000313" key="4">
    <source>
        <dbReference type="EMBL" id="SLN76142.1"/>
    </source>
</evidence>
<dbReference type="PANTHER" id="PTHR10545">
    <property type="entry name" value="DIAMINE N-ACETYLTRANSFERASE"/>
    <property type="match status" value="1"/>
</dbReference>
<dbReference type="AlphaFoldDB" id="A0A1Y5TYU5"/>
<proteinExistence type="predicted"/>
<dbReference type="OrthoDB" id="9805924at2"/>
<name>A0A1Y5TYU5_9PROT</name>
<dbReference type="CDD" id="cd04301">
    <property type="entry name" value="NAT_SF"/>
    <property type="match status" value="1"/>
</dbReference>
<evidence type="ECO:0000256" key="2">
    <source>
        <dbReference type="ARBA" id="ARBA00023315"/>
    </source>
</evidence>
<dbReference type="PROSITE" id="PS51186">
    <property type="entry name" value="GNAT"/>
    <property type="match status" value="1"/>
</dbReference>
<keyword evidence="2" id="KW-0012">Acyltransferase</keyword>
<dbReference type="RefSeq" id="WP_085885374.1">
    <property type="nucleotide sequence ID" value="NZ_FWFR01000004.1"/>
</dbReference>
<dbReference type="InterPro" id="IPR051016">
    <property type="entry name" value="Diverse_Substrate_AcTransf"/>
</dbReference>
<dbReference type="Gene3D" id="3.40.630.30">
    <property type="match status" value="1"/>
</dbReference>
<sequence>MAITTRPLQAEDHAAWLPLWSGYLSFYETELAPGISERTWARLLDPVVPLDGLAALDTDGRMIGFVHFVFHLSTWAPAERCYLEDLFVAPGIRGSGAGRALIEAVFAASARRGCDQVYWHTAEDNVTARRLYDRIGRLSPFVRYTD</sequence>
<accession>A0A1Y5TYU5</accession>
<dbReference type="InParanoid" id="A0A1Y5TYU5"/>
<gene>
    <name evidence="4" type="ORF">OCH7691_04050</name>
</gene>
<evidence type="ECO:0000313" key="5">
    <source>
        <dbReference type="Proteomes" id="UP000193200"/>
    </source>
</evidence>
<dbReference type="PANTHER" id="PTHR10545:SF42">
    <property type="entry name" value="ACETYLTRANSFERASE"/>
    <property type="match status" value="1"/>
</dbReference>
<dbReference type="EMBL" id="FWFR01000004">
    <property type="protein sequence ID" value="SLN76142.1"/>
    <property type="molecule type" value="Genomic_DNA"/>
</dbReference>
<protein>
    <submittedName>
        <fullName evidence="4">Acetyltransferase (GNAT) family protein</fullName>
    </submittedName>
</protein>
<dbReference type="Proteomes" id="UP000193200">
    <property type="component" value="Unassembled WGS sequence"/>
</dbReference>
<reference evidence="4 5" key="1">
    <citation type="submission" date="2017-03" db="EMBL/GenBank/DDBJ databases">
        <authorList>
            <person name="Afonso C.L."/>
            <person name="Miller P.J."/>
            <person name="Scott M.A."/>
            <person name="Spackman E."/>
            <person name="Goraichik I."/>
            <person name="Dimitrov K.M."/>
            <person name="Suarez D.L."/>
            <person name="Swayne D.E."/>
        </authorList>
    </citation>
    <scope>NUCLEOTIDE SEQUENCE [LARGE SCALE GENOMIC DNA]</scope>
    <source>
        <strain evidence="4 5">CECT 7691</strain>
    </source>
</reference>
<dbReference type="Pfam" id="PF00583">
    <property type="entry name" value="Acetyltransf_1"/>
    <property type="match status" value="1"/>
</dbReference>
<dbReference type="SUPFAM" id="SSF55729">
    <property type="entry name" value="Acyl-CoA N-acyltransferases (Nat)"/>
    <property type="match status" value="1"/>
</dbReference>
<keyword evidence="1 4" id="KW-0808">Transferase</keyword>